<keyword evidence="3 6" id="KW-0378">Hydrolase</keyword>
<protein>
    <submittedName>
        <fullName evidence="6">Metal-dependent hydrolase</fullName>
    </submittedName>
</protein>
<dbReference type="InterPro" id="IPR024775">
    <property type="entry name" value="DinB-like"/>
</dbReference>
<evidence type="ECO:0000313" key="6">
    <source>
        <dbReference type="EMBL" id="MBW8687689.1"/>
    </source>
</evidence>
<gene>
    <name evidence="6" type="ORF">K1Y79_25345</name>
</gene>
<evidence type="ECO:0000256" key="4">
    <source>
        <dbReference type="ARBA" id="ARBA00022833"/>
    </source>
</evidence>
<dbReference type="Pfam" id="PF12867">
    <property type="entry name" value="DinB_2"/>
    <property type="match status" value="1"/>
</dbReference>
<dbReference type="Proteomes" id="UP000812961">
    <property type="component" value="Unassembled WGS sequence"/>
</dbReference>
<accession>A0ABS7GLL0</accession>
<dbReference type="HAMAP" id="MF_01256">
    <property type="entry name" value="YfiT_hydrol"/>
    <property type="match status" value="1"/>
</dbReference>
<dbReference type="Gene3D" id="1.20.120.450">
    <property type="entry name" value="dinb family like domain"/>
    <property type="match status" value="1"/>
</dbReference>
<comment type="caution">
    <text evidence="6">The sequence shown here is derived from an EMBL/GenBank/DDBJ whole genome shotgun (WGS) entry which is preliminary data.</text>
</comment>
<reference evidence="6 7" key="1">
    <citation type="submission" date="2021-08" db="EMBL/GenBank/DDBJ databases">
        <title>The genome sequence of Chitinophaga sp. B61.</title>
        <authorList>
            <person name="Zhang X."/>
        </authorList>
    </citation>
    <scope>NUCLEOTIDE SEQUENCE [LARGE SCALE GENOMIC DNA]</scope>
    <source>
        <strain evidence="6 7">B61</strain>
    </source>
</reference>
<keyword evidence="7" id="KW-1185">Reference proteome</keyword>
<dbReference type="InterPro" id="IPR034660">
    <property type="entry name" value="DinB/YfiT-like"/>
</dbReference>
<dbReference type="NCBIfam" id="NF009807">
    <property type="entry name" value="PRK13291.1"/>
    <property type="match status" value="1"/>
</dbReference>
<proteinExistence type="inferred from homology"/>
<evidence type="ECO:0000313" key="7">
    <source>
        <dbReference type="Proteomes" id="UP000812961"/>
    </source>
</evidence>
<evidence type="ECO:0000256" key="1">
    <source>
        <dbReference type="ARBA" id="ARBA00022490"/>
    </source>
</evidence>
<evidence type="ECO:0000256" key="3">
    <source>
        <dbReference type="ARBA" id="ARBA00022801"/>
    </source>
</evidence>
<dbReference type="EMBL" id="JAICCF010000005">
    <property type="protein sequence ID" value="MBW8687689.1"/>
    <property type="molecule type" value="Genomic_DNA"/>
</dbReference>
<feature type="domain" description="DinB-like" evidence="5">
    <location>
        <begin position="40"/>
        <end position="169"/>
    </location>
</feature>
<keyword evidence="2" id="KW-0479">Metal-binding</keyword>
<dbReference type="InterPro" id="IPR023774">
    <property type="entry name" value="Put_metal_dep_hydrolase_YfiT"/>
</dbReference>
<keyword evidence="4" id="KW-0862">Zinc</keyword>
<dbReference type="RefSeq" id="WP_220253016.1">
    <property type="nucleotide sequence ID" value="NZ_JAICCF010000005.1"/>
</dbReference>
<sequence>MDMDLEQLKYPIGRFEAPATISVHSLKGYITDIRYLPSLIEIVVQSLDEAQLATPYRPGGWTVAQVVHHLVDSHTQALTRFKWALTEDNPTIKAYDEAAWAELPDVFKTPVNVSMTLLHALHARWVNLMENLTDEQWERTFVHPESKKTISLRTMAATYSWHGKHHLAHVEKLKERNNWH</sequence>
<name>A0ABS7GLL0_9BACT</name>
<keyword evidence="1" id="KW-0963">Cytoplasm</keyword>
<evidence type="ECO:0000259" key="5">
    <source>
        <dbReference type="Pfam" id="PF12867"/>
    </source>
</evidence>
<organism evidence="6 7">
    <name type="scientific">Chitinophaga rhizophila</name>
    <dbReference type="NCBI Taxonomy" id="2866212"/>
    <lineage>
        <taxon>Bacteria</taxon>
        <taxon>Pseudomonadati</taxon>
        <taxon>Bacteroidota</taxon>
        <taxon>Chitinophagia</taxon>
        <taxon>Chitinophagales</taxon>
        <taxon>Chitinophagaceae</taxon>
        <taxon>Chitinophaga</taxon>
    </lineage>
</organism>
<dbReference type="SUPFAM" id="SSF109854">
    <property type="entry name" value="DinB/YfiT-like putative metalloenzymes"/>
    <property type="match status" value="1"/>
</dbReference>
<evidence type="ECO:0000256" key="2">
    <source>
        <dbReference type="ARBA" id="ARBA00022723"/>
    </source>
</evidence>
<dbReference type="GO" id="GO:0016787">
    <property type="term" value="F:hydrolase activity"/>
    <property type="evidence" value="ECO:0007669"/>
    <property type="project" value="UniProtKB-KW"/>
</dbReference>